<proteinExistence type="predicted"/>
<accession>A0A6J6U563</accession>
<dbReference type="GO" id="GO:0006631">
    <property type="term" value="P:fatty acid metabolic process"/>
    <property type="evidence" value="ECO:0007669"/>
    <property type="project" value="TreeGrafter"/>
</dbReference>
<evidence type="ECO:0000313" key="2">
    <source>
        <dbReference type="EMBL" id="CAB4754204.1"/>
    </source>
</evidence>
<dbReference type="PANTHER" id="PTHR43201:SF32">
    <property type="entry name" value="2-SUCCINYLBENZOATE--COA LIGASE, CHLOROPLASTIC_PEROXISOMAL"/>
    <property type="match status" value="1"/>
</dbReference>
<dbReference type="EMBL" id="CAEZZG010000007">
    <property type="protein sequence ID" value="CAB4754204.1"/>
    <property type="molecule type" value="Genomic_DNA"/>
</dbReference>
<dbReference type="GO" id="GO:0031956">
    <property type="term" value="F:medium-chain fatty acid-CoA ligase activity"/>
    <property type="evidence" value="ECO:0007669"/>
    <property type="project" value="TreeGrafter"/>
</dbReference>
<gene>
    <name evidence="2" type="ORF">UFOPK2844_00635</name>
</gene>
<dbReference type="SUPFAM" id="SSF56801">
    <property type="entry name" value="Acetyl-CoA synthetase-like"/>
    <property type="match status" value="1"/>
</dbReference>
<dbReference type="PANTHER" id="PTHR43201">
    <property type="entry name" value="ACYL-COA SYNTHETASE"/>
    <property type="match status" value="1"/>
</dbReference>
<dbReference type="AlphaFoldDB" id="A0A6J6U563"/>
<protein>
    <submittedName>
        <fullName evidence="2">Unannotated protein</fullName>
    </submittedName>
</protein>
<dbReference type="InterPro" id="IPR000873">
    <property type="entry name" value="AMP-dep_synth/lig_dom"/>
</dbReference>
<dbReference type="Gene3D" id="3.30.300.30">
    <property type="match status" value="1"/>
</dbReference>
<feature type="domain" description="AMP-dependent synthetase/ligase" evidence="1">
    <location>
        <begin position="31"/>
        <end position="176"/>
    </location>
</feature>
<evidence type="ECO:0000259" key="1">
    <source>
        <dbReference type="Pfam" id="PF00501"/>
    </source>
</evidence>
<name>A0A6J6U563_9ZZZZ</name>
<sequence>MKTSVIDLGLQPSNFELTQALSAAFSQVEPTLVIINTTGSTGVNKKVELSTSAISISADLSNAAVGAKPGDIWSLLLPTNHIAGLNVLARALKLGTEVVGVEGRADFTAIVPTQLHRALTGDIPLLEHLQNCKAVLVGGAAVEDSLLEVARLKGIEIFTTYGMTETSGGCVYNNVPLPGVSVELTYSGLIKIKGPILASGYQDQEALWLKNFSDGWFITSDLGEIKDGKIFVIGRTDDVIISGGENISLAAIESELASNFPDVNFLATSIPDSEWGQKLCLLSDAHIDQVKISSVLQNKFGRAAVPKEFLVVNEIPLIGIGKPDRVKASTLIISAQR</sequence>
<dbReference type="InterPro" id="IPR045851">
    <property type="entry name" value="AMP-bd_C_sf"/>
</dbReference>
<reference evidence="2" key="1">
    <citation type="submission" date="2020-05" db="EMBL/GenBank/DDBJ databases">
        <authorList>
            <person name="Chiriac C."/>
            <person name="Salcher M."/>
            <person name="Ghai R."/>
            <person name="Kavagutti S V."/>
        </authorList>
    </citation>
    <scope>NUCLEOTIDE SEQUENCE</scope>
</reference>
<dbReference type="Pfam" id="PF00501">
    <property type="entry name" value="AMP-binding"/>
    <property type="match status" value="1"/>
</dbReference>
<dbReference type="Gene3D" id="3.40.50.12780">
    <property type="entry name" value="N-terminal domain of ligase-like"/>
    <property type="match status" value="1"/>
</dbReference>
<organism evidence="2">
    <name type="scientific">freshwater metagenome</name>
    <dbReference type="NCBI Taxonomy" id="449393"/>
    <lineage>
        <taxon>unclassified sequences</taxon>
        <taxon>metagenomes</taxon>
        <taxon>ecological metagenomes</taxon>
    </lineage>
</organism>
<dbReference type="InterPro" id="IPR042099">
    <property type="entry name" value="ANL_N_sf"/>
</dbReference>